<evidence type="ECO:0008006" key="5">
    <source>
        <dbReference type="Google" id="ProtNLM"/>
    </source>
</evidence>
<evidence type="ECO:0000256" key="2">
    <source>
        <dbReference type="SAM" id="MobiDB-lite"/>
    </source>
</evidence>
<feature type="region of interest" description="Disordered" evidence="2">
    <location>
        <begin position="101"/>
        <end position="122"/>
    </location>
</feature>
<gene>
    <name evidence="3" type="ORF">SAMN05216278_0687</name>
</gene>
<dbReference type="OrthoDB" id="178000at2157"/>
<feature type="region of interest" description="Disordered" evidence="2">
    <location>
        <begin position="240"/>
        <end position="269"/>
    </location>
</feature>
<name>A0A1H0YK47_9EURY</name>
<evidence type="ECO:0000256" key="1">
    <source>
        <dbReference type="SAM" id="Coils"/>
    </source>
</evidence>
<proteinExistence type="predicted"/>
<feature type="compositionally biased region" description="Basic and acidic residues" evidence="2">
    <location>
        <begin position="101"/>
        <end position="119"/>
    </location>
</feature>
<protein>
    <recommendedName>
        <fullName evidence="5">CopG family transcriptional regulator</fullName>
    </recommendedName>
</protein>
<organism evidence="3 4">
    <name type="scientific">Halopelagius longus</name>
    <dbReference type="NCBI Taxonomy" id="1236180"/>
    <lineage>
        <taxon>Archaea</taxon>
        <taxon>Methanobacteriati</taxon>
        <taxon>Methanobacteriota</taxon>
        <taxon>Stenosarchaea group</taxon>
        <taxon>Halobacteria</taxon>
        <taxon>Halobacteriales</taxon>
        <taxon>Haloferacaceae</taxon>
    </lineage>
</organism>
<dbReference type="Gene3D" id="1.10.287.1490">
    <property type="match status" value="1"/>
</dbReference>
<feature type="coiled-coil region" evidence="1">
    <location>
        <begin position="139"/>
        <end position="180"/>
    </location>
</feature>
<dbReference type="EMBL" id="FNKQ01000001">
    <property type="protein sequence ID" value="SDQ15579.1"/>
    <property type="molecule type" value="Genomic_DNA"/>
</dbReference>
<reference evidence="4" key="1">
    <citation type="submission" date="2016-10" db="EMBL/GenBank/DDBJ databases">
        <authorList>
            <person name="Varghese N."/>
            <person name="Submissions S."/>
        </authorList>
    </citation>
    <scope>NUCLEOTIDE SEQUENCE [LARGE SCALE GENOMIC DNA]</scope>
    <source>
        <strain evidence="4">CGMCC 1.12397</strain>
    </source>
</reference>
<keyword evidence="1" id="KW-0175">Coiled coil</keyword>
<dbReference type="AlphaFoldDB" id="A0A1H0YK47"/>
<dbReference type="Proteomes" id="UP000199289">
    <property type="component" value="Unassembled WGS sequence"/>
</dbReference>
<sequence>MGGEKAESLPDELALWLDEKAEELGTTRNDVVSRAVAAYRLVDENHDSLSDVAAGSDADGPTDGESNGGPDADALAARLEELDAEFDEKLTDVRERVVQVKRETDRKAPADHDHPDLSGRVETLSEEFEAVDDRVAEGFENYEEILEYLTETTDEAESKLDTLASAVVSLRRRADELERSRAERAAGAELKREANRAGVEEASCENCGTTVSLGLLDGPYCPQCTATFDGVEPKRGFLGTATLSTGDRPALQRPEAGERTAEELFDEGA</sequence>
<dbReference type="RefSeq" id="WP_175454365.1">
    <property type="nucleotide sequence ID" value="NZ_FNKQ01000001.1"/>
</dbReference>
<evidence type="ECO:0000313" key="4">
    <source>
        <dbReference type="Proteomes" id="UP000199289"/>
    </source>
</evidence>
<accession>A0A1H0YK47</accession>
<evidence type="ECO:0000313" key="3">
    <source>
        <dbReference type="EMBL" id="SDQ15579.1"/>
    </source>
</evidence>
<feature type="region of interest" description="Disordered" evidence="2">
    <location>
        <begin position="46"/>
        <end position="73"/>
    </location>
</feature>